<dbReference type="PANTHER" id="PTHR12428:SF65">
    <property type="entry name" value="CYTOCHROME C OXIDASE ASSEMBLY PROTEIN COX18, MITOCHONDRIAL"/>
    <property type="match status" value="1"/>
</dbReference>
<dbReference type="Proteomes" id="UP000228380">
    <property type="component" value="Unplaced"/>
</dbReference>
<keyword evidence="3" id="KW-0812">Transmembrane</keyword>
<dbReference type="AlphaFoldDB" id="A0A8B8ZTJ6"/>
<protein>
    <submittedName>
        <fullName evidence="8">ALBINO3-like protein 3, mitochondrial isoform X1</fullName>
    </submittedName>
</protein>
<dbReference type="GO" id="GO:0032979">
    <property type="term" value="P:protein insertion into mitochondrial inner membrane from matrix"/>
    <property type="evidence" value="ECO:0007669"/>
    <property type="project" value="TreeGrafter"/>
</dbReference>
<dbReference type="OrthoDB" id="2148490at2759"/>
<feature type="region of interest" description="Disordered" evidence="6">
    <location>
        <begin position="102"/>
        <end position="123"/>
    </location>
</feature>
<dbReference type="GeneID" id="120107483"/>
<comment type="subcellular location">
    <subcellularLocation>
        <location evidence="1">Membrane</location>
        <topology evidence="1">Multi-pass membrane protein</topology>
    </subcellularLocation>
</comment>
<dbReference type="KEGG" id="pda:120107483"/>
<proteinExistence type="inferred from homology"/>
<evidence type="ECO:0000256" key="5">
    <source>
        <dbReference type="ARBA" id="ARBA00023136"/>
    </source>
</evidence>
<evidence type="ECO:0000256" key="1">
    <source>
        <dbReference type="ARBA" id="ARBA00004141"/>
    </source>
</evidence>
<dbReference type="InterPro" id="IPR001708">
    <property type="entry name" value="YidC/ALB3/OXA1/COX18"/>
</dbReference>
<dbReference type="GO" id="GO:0032977">
    <property type="term" value="F:membrane insertase activity"/>
    <property type="evidence" value="ECO:0007669"/>
    <property type="project" value="InterPro"/>
</dbReference>
<evidence type="ECO:0000313" key="8">
    <source>
        <dbReference type="RefSeq" id="XP_038976692.1"/>
    </source>
</evidence>
<keyword evidence="7" id="KW-1185">Reference proteome</keyword>
<keyword evidence="5" id="KW-0472">Membrane</keyword>
<sequence>MVLATRHLRHLRRRRLFPLFPPPFHRSNPHQNHSPFSYSDHLTCSSASSNPNIQSFYAKIPSRSFSWHAWTGGTSDDSGGSASGSGAGGDSLIGNSKEGLEFSPVDGSETGAGISSLGSDGSGMMEETVEESVWYYPVLSVITLLDGYHDLTGLPWWLIISTSTLALRVSLLPVLILQLKKAGEIAKLFPKSIILQKSVHPDEVGFARTKGSDEG</sequence>
<evidence type="ECO:0000256" key="2">
    <source>
        <dbReference type="ARBA" id="ARBA00010583"/>
    </source>
</evidence>
<evidence type="ECO:0000313" key="7">
    <source>
        <dbReference type="Proteomes" id="UP000228380"/>
    </source>
</evidence>
<reference evidence="8" key="1">
    <citation type="submission" date="2025-08" db="UniProtKB">
        <authorList>
            <consortium name="RefSeq"/>
        </authorList>
    </citation>
    <scope>IDENTIFICATION</scope>
    <source>
        <tissue evidence="8">Young leaves</tissue>
    </source>
</reference>
<dbReference type="GO" id="GO:0005743">
    <property type="term" value="C:mitochondrial inner membrane"/>
    <property type="evidence" value="ECO:0007669"/>
    <property type="project" value="TreeGrafter"/>
</dbReference>
<evidence type="ECO:0000256" key="4">
    <source>
        <dbReference type="ARBA" id="ARBA00022989"/>
    </source>
</evidence>
<keyword evidence="4" id="KW-1133">Transmembrane helix</keyword>
<gene>
    <name evidence="8" type="primary">LOC120107483</name>
</gene>
<dbReference type="PANTHER" id="PTHR12428">
    <property type="entry name" value="OXA1"/>
    <property type="match status" value="1"/>
</dbReference>
<evidence type="ECO:0000256" key="3">
    <source>
        <dbReference type="ARBA" id="ARBA00022692"/>
    </source>
</evidence>
<name>A0A8B8ZTJ6_PHODC</name>
<dbReference type="RefSeq" id="XP_038976692.1">
    <property type="nucleotide sequence ID" value="XM_039120764.1"/>
</dbReference>
<organism evidence="7 8">
    <name type="scientific">Phoenix dactylifera</name>
    <name type="common">Date palm</name>
    <dbReference type="NCBI Taxonomy" id="42345"/>
    <lineage>
        <taxon>Eukaryota</taxon>
        <taxon>Viridiplantae</taxon>
        <taxon>Streptophyta</taxon>
        <taxon>Embryophyta</taxon>
        <taxon>Tracheophyta</taxon>
        <taxon>Spermatophyta</taxon>
        <taxon>Magnoliopsida</taxon>
        <taxon>Liliopsida</taxon>
        <taxon>Arecaceae</taxon>
        <taxon>Coryphoideae</taxon>
        <taxon>Phoeniceae</taxon>
        <taxon>Phoenix</taxon>
    </lineage>
</organism>
<evidence type="ECO:0000256" key="6">
    <source>
        <dbReference type="SAM" id="MobiDB-lite"/>
    </source>
</evidence>
<comment type="similarity">
    <text evidence="2">Belongs to the OXA1/ALB3/YidC (TC 2.A.9.2) family.</text>
</comment>
<accession>A0A8B8ZTJ6</accession>